<comment type="caution">
    <text evidence="3">The sequence shown here is derived from an EMBL/GenBank/DDBJ whole genome shotgun (WGS) entry which is preliminary data.</text>
</comment>
<feature type="region of interest" description="Disordered" evidence="1">
    <location>
        <begin position="301"/>
        <end position="383"/>
    </location>
</feature>
<organism evidence="3 4">
    <name type="scientific">Exophiala viscosa</name>
    <dbReference type="NCBI Taxonomy" id="2486360"/>
    <lineage>
        <taxon>Eukaryota</taxon>
        <taxon>Fungi</taxon>
        <taxon>Dikarya</taxon>
        <taxon>Ascomycota</taxon>
        <taxon>Pezizomycotina</taxon>
        <taxon>Eurotiomycetes</taxon>
        <taxon>Chaetothyriomycetidae</taxon>
        <taxon>Chaetothyriales</taxon>
        <taxon>Herpotrichiellaceae</taxon>
        <taxon>Exophiala</taxon>
    </lineage>
</organism>
<dbReference type="Proteomes" id="UP001203852">
    <property type="component" value="Unassembled WGS sequence"/>
</dbReference>
<name>A0AAN6DPC9_9EURO</name>
<feature type="transmembrane region" description="Helical" evidence="2">
    <location>
        <begin position="80"/>
        <end position="102"/>
    </location>
</feature>
<proteinExistence type="predicted"/>
<feature type="transmembrane region" description="Helical" evidence="2">
    <location>
        <begin position="268"/>
        <end position="290"/>
    </location>
</feature>
<dbReference type="PANTHER" id="PTHR31735:SF1">
    <property type="entry name" value="VACUOLAR MEMBRANE PROTEIN YPL162C"/>
    <property type="match status" value="1"/>
</dbReference>
<feature type="compositionally biased region" description="Basic and acidic residues" evidence="1">
    <location>
        <begin position="301"/>
        <end position="316"/>
    </location>
</feature>
<feature type="compositionally biased region" description="Basic and acidic residues" evidence="1">
    <location>
        <begin position="346"/>
        <end position="358"/>
    </location>
</feature>
<evidence type="ECO:0000256" key="1">
    <source>
        <dbReference type="SAM" id="MobiDB-lite"/>
    </source>
</evidence>
<dbReference type="Pfam" id="PF12400">
    <property type="entry name" value="STIMATE"/>
    <property type="match status" value="1"/>
</dbReference>
<keyword evidence="2" id="KW-1133">Transmembrane helix</keyword>
<reference evidence="3" key="1">
    <citation type="journal article" date="2022" name="bioRxiv">
        <title>Deciphering the potential niche of two novel black yeast fungi from a biological soil crust based on their genomes, phenotypes, and melanin regulation.</title>
        <authorList>
            <consortium name="DOE Joint Genome Institute"/>
            <person name="Carr E.C."/>
            <person name="Barton Q."/>
            <person name="Grambo S."/>
            <person name="Sullivan M."/>
            <person name="Renfro C.M."/>
            <person name="Kuo A."/>
            <person name="Pangilinan J."/>
            <person name="Lipzen A."/>
            <person name="Keymanesh K."/>
            <person name="Savage E."/>
            <person name="Barry K."/>
            <person name="Grigoriev I.V."/>
            <person name="Riekhof W.R."/>
            <person name="Harris S.S."/>
        </authorList>
    </citation>
    <scope>NUCLEOTIDE SEQUENCE</scope>
    <source>
        <strain evidence="3">JF 03-4F</strain>
    </source>
</reference>
<sequence length="383" mass="41446">MQPPDAIPSITALYDAVETASVSYTLPSSIMTTTTSLLFSIATAAATAGQDFTIPQGVGIPSLATSPSDSDDESSGECKLLGPFAILVQTALGVLALSSLVFKRWRERPQRPLKVWSFDVSKQVVGSILLHLANLLMSMISSGQFDDLAKAAATTLMADASVDYQPNPCSFYLLNLAIDTTLGIPILICTLKVLTIGASYTPLAIPPESIESGHYGTPPKAGWWLKQCLIYFVGLLGMKACVFLIFHLCPWLGRVGDWALRWTEGNEALQIAFVMLIFPLIMNALQYYIIDTFIKDNKKEADSDEQAEHGEAEEHGGLLAEEVEGSGSSIDADEDKASTTKPKLQSKIDHTEPDKDASAVRIDGSSSLLEHAEEEGIEHRPRI</sequence>
<dbReference type="EMBL" id="MU404359">
    <property type="protein sequence ID" value="KAI1609721.1"/>
    <property type="molecule type" value="Genomic_DNA"/>
</dbReference>
<dbReference type="InterPro" id="IPR022127">
    <property type="entry name" value="STIMATE/YPL162C"/>
</dbReference>
<protein>
    <submittedName>
        <fullName evidence="3">Vacuolar membrane protein-domain-containing protein</fullName>
    </submittedName>
</protein>
<dbReference type="AlphaFoldDB" id="A0AAN6DPC9"/>
<evidence type="ECO:0000256" key="2">
    <source>
        <dbReference type="SAM" id="Phobius"/>
    </source>
</evidence>
<dbReference type="PANTHER" id="PTHR31735">
    <property type="entry name" value="VACUOLAR MEMBRANE PROTEIN YPL162C"/>
    <property type="match status" value="1"/>
</dbReference>
<gene>
    <name evidence="3" type="ORF">EDD36DRAFT_444731</name>
</gene>
<feature type="transmembrane region" description="Helical" evidence="2">
    <location>
        <begin position="228"/>
        <end position="248"/>
    </location>
</feature>
<accession>A0AAN6DPC9</accession>
<evidence type="ECO:0000313" key="4">
    <source>
        <dbReference type="Proteomes" id="UP001203852"/>
    </source>
</evidence>
<keyword evidence="2" id="KW-0812">Transmembrane</keyword>
<keyword evidence="4" id="KW-1185">Reference proteome</keyword>
<keyword evidence="2" id="KW-0472">Membrane</keyword>
<dbReference type="GO" id="GO:0016020">
    <property type="term" value="C:membrane"/>
    <property type="evidence" value="ECO:0007669"/>
    <property type="project" value="TreeGrafter"/>
</dbReference>
<evidence type="ECO:0000313" key="3">
    <source>
        <dbReference type="EMBL" id="KAI1609721.1"/>
    </source>
</evidence>